<dbReference type="PROSITE" id="PS51465">
    <property type="entry name" value="KAZAL_2"/>
    <property type="match status" value="1"/>
</dbReference>
<sequence length="346" mass="38870">MRSFKGKIVFNAALTAKTTNKHLSEFPHRSTVEKLTYAALQGKIVFNVALTAKEILGTCWNYIDAQTSECFSPVESAVTKRACCRSSSLTRRGWSPKVLSNTEYALYKQVGSRHDCQHCVVSCRNIQCGLNEVCKEENDKAVCKCSDCADAPRNQICSSGFKTFDSECHRISYLCKNPEDNFNYFNYNGSCKSDCSQVICPSGRHCVYFETQPICILCSTCNIDWGIDGPVCGTDNRTYDRVCTLNKDSCLRHNGRVKLAYNEPCRASASCDNVKCNDGLSCLVSPDTHMPRCFECYDCHTPRVSFQDDGPFCATNGKTYQKYCRMVEDACQTKTYIGKSFQRLNQ</sequence>
<dbReference type="GO" id="GO:0050840">
    <property type="term" value="F:extracellular matrix binding"/>
    <property type="evidence" value="ECO:0000318"/>
    <property type="project" value="GO_Central"/>
</dbReference>
<dbReference type="CTD" id="20211058"/>
<dbReference type="GO" id="GO:0005509">
    <property type="term" value="F:calcium ion binding"/>
    <property type="evidence" value="ECO:0000318"/>
    <property type="project" value="GO_Central"/>
</dbReference>
<evidence type="ECO:0000256" key="4">
    <source>
        <dbReference type="ARBA" id="ARBA00023180"/>
    </source>
</evidence>
<dbReference type="Pfam" id="PF07648">
    <property type="entry name" value="Kazal_2"/>
    <property type="match status" value="3"/>
</dbReference>
<evidence type="ECO:0000313" key="6">
    <source>
        <dbReference type="EMBL" id="ESN98730.1"/>
    </source>
</evidence>
<dbReference type="InterPro" id="IPR036058">
    <property type="entry name" value="Kazal_dom_sf"/>
</dbReference>
<evidence type="ECO:0000313" key="7">
    <source>
        <dbReference type="EnsemblMetazoa" id="HelroP188890"/>
    </source>
</evidence>
<dbReference type="AlphaFoldDB" id="T1FQG1"/>
<reference evidence="6 8" key="2">
    <citation type="journal article" date="2013" name="Nature">
        <title>Insights into bilaterian evolution from three spiralian genomes.</title>
        <authorList>
            <person name="Simakov O."/>
            <person name="Marletaz F."/>
            <person name="Cho S.J."/>
            <person name="Edsinger-Gonzales E."/>
            <person name="Havlak P."/>
            <person name="Hellsten U."/>
            <person name="Kuo D.H."/>
            <person name="Larsson T."/>
            <person name="Lv J."/>
            <person name="Arendt D."/>
            <person name="Savage R."/>
            <person name="Osoegawa K."/>
            <person name="de Jong P."/>
            <person name="Grimwood J."/>
            <person name="Chapman J.A."/>
            <person name="Shapiro H."/>
            <person name="Aerts A."/>
            <person name="Otillar R.P."/>
            <person name="Terry A.Y."/>
            <person name="Boore J.L."/>
            <person name="Grigoriev I.V."/>
            <person name="Lindberg D.R."/>
            <person name="Seaver E.C."/>
            <person name="Weisblat D.A."/>
            <person name="Putnam N.H."/>
            <person name="Rokhsar D.S."/>
        </authorList>
    </citation>
    <scope>NUCLEOTIDE SEQUENCE</scope>
</reference>
<dbReference type="RefSeq" id="XP_009022711.1">
    <property type="nucleotide sequence ID" value="XM_009024463.1"/>
</dbReference>
<reference evidence="8" key="1">
    <citation type="submission" date="2012-12" db="EMBL/GenBank/DDBJ databases">
        <authorList>
            <person name="Hellsten U."/>
            <person name="Grimwood J."/>
            <person name="Chapman J.A."/>
            <person name="Shapiro H."/>
            <person name="Aerts A."/>
            <person name="Otillar R.P."/>
            <person name="Terry A.Y."/>
            <person name="Boore J.L."/>
            <person name="Simakov O."/>
            <person name="Marletaz F."/>
            <person name="Cho S.-J."/>
            <person name="Edsinger-Gonzales E."/>
            <person name="Havlak P."/>
            <person name="Kuo D.-H."/>
            <person name="Larsson T."/>
            <person name="Lv J."/>
            <person name="Arendt D."/>
            <person name="Savage R."/>
            <person name="Osoegawa K."/>
            <person name="de Jong P."/>
            <person name="Lindberg D.R."/>
            <person name="Seaver E.C."/>
            <person name="Weisblat D.A."/>
            <person name="Putnam N.H."/>
            <person name="Grigoriev I.V."/>
            <person name="Rokhsar D.S."/>
        </authorList>
    </citation>
    <scope>NUCLEOTIDE SEQUENCE</scope>
</reference>
<name>T1FQG1_HELRO</name>
<keyword evidence="3" id="KW-1015">Disulfide bond</keyword>
<dbReference type="Proteomes" id="UP000015101">
    <property type="component" value="Unassembled WGS sequence"/>
</dbReference>
<dbReference type="SMART" id="SM00280">
    <property type="entry name" value="KAZAL"/>
    <property type="match status" value="2"/>
</dbReference>
<dbReference type="EMBL" id="AMQM01001049">
    <property type="status" value="NOT_ANNOTATED_CDS"/>
    <property type="molecule type" value="Genomic_DNA"/>
</dbReference>
<keyword evidence="2" id="KW-0677">Repeat</keyword>
<dbReference type="PANTHER" id="PTHR13866">
    <property type="entry name" value="SPARC OSTEONECTIN"/>
    <property type="match status" value="1"/>
</dbReference>
<evidence type="ECO:0000256" key="2">
    <source>
        <dbReference type="ARBA" id="ARBA00022737"/>
    </source>
</evidence>
<dbReference type="CDD" id="cd00104">
    <property type="entry name" value="KAZAL_FS"/>
    <property type="match status" value="1"/>
</dbReference>
<dbReference type="GO" id="GO:0005615">
    <property type="term" value="C:extracellular space"/>
    <property type="evidence" value="ECO:0000318"/>
    <property type="project" value="GO_Central"/>
</dbReference>
<dbReference type="eggNOG" id="KOG3649">
    <property type="taxonomic scope" value="Eukaryota"/>
</dbReference>
<protein>
    <recommendedName>
        <fullName evidence="5">Kazal-like domain-containing protein</fullName>
    </recommendedName>
</protein>
<evidence type="ECO:0000259" key="5">
    <source>
        <dbReference type="PROSITE" id="PS51465"/>
    </source>
</evidence>
<dbReference type="OMA" id="DYKAYVH"/>
<dbReference type="GeneID" id="20211058"/>
<evidence type="ECO:0000256" key="1">
    <source>
        <dbReference type="ARBA" id="ARBA00022729"/>
    </source>
</evidence>
<gene>
    <name evidence="7" type="primary">20211058</name>
    <name evidence="6" type="ORF">HELRODRAFT_188890</name>
</gene>
<dbReference type="HOGENOM" id="CLU_802351_0_0_1"/>
<dbReference type="InterPro" id="IPR003645">
    <property type="entry name" value="Fol_N"/>
</dbReference>
<dbReference type="EnsemblMetazoa" id="HelroT188890">
    <property type="protein sequence ID" value="HelroP188890"/>
    <property type="gene ID" value="HelroG188890"/>
</dbReference>
<reference evidence="7" key="3">
    <citation type="submission" date="2015-06" db="UniProtKB">
        <authorList>
            <consortium name="EnsemblMetazoa"/>
        </authorList>
    </citation>
    <scope>IDENTIFICATION</scope>
</reference>
<dbReference type="EMBL" id="KB097143">
    <property type="protein sequence ID" value="ESN98730.1"/>
    <property type="molecule type" value="Genomic_DNA"/>
</dbReference>
<dbReference type="InterPro" id="IPR036773">
    <property type="entry name" value="TB_dom_sf"/>
</dbReference>
<dbReference type="GO" id="GO:0005518">
    <property type="term" value="F:collagen binding"/>
    <property type="evidence" value="ECO:0000318"/>
    <property type="project" value="GO_Central"/>
</dbReference>
<dbReference type="KEGG" id="hro:HELRODRAFT_188890"/>
<dbReference type="PANTHER" id="PTHR13866:SF29">
    <property type="entry name" value="FOLLISTATIN"/>
    <property type="match status" value="1"/>
</dbReference>
<dbReference type="Gene3D" id="3.30.60.30">
    <property type="match status" value="3"/>
</dbReference>
<dbReference type="SUPFAM" id="SSF100895">
    <property type="entry name" value="Kazal-type serine protease inhibitors"/>
    <property type="match status" value="1"/>
</dbReference>
<proteinExistence type="predicted"/>
<dbReference type="OrthoDB" id="6250700at2759"/>
<keyword evidence="8" id="KW-1185">Reference proteome</keyword>
<dbReference type="SMART" id="SM00274">
    <property type="entry name" value="FOLN"/>
    <property type="match status" value="3"/>
</dbReference>
<dbReference type="STRING" id="6412.T1FQG1"/>
<feature type="domain" description="Kazal-like" evidence="5">
    <location>
        <begin position="216"/>
        <end position="267"/>
    </location>
</feature>
<evidence type="ECO:0000313" key="8">
    <source>
        <dbReference type="Proteomes" id="UP000015101"/>
    </source>
</evidence>
<organism evidence="7 8">
    <name type="scientific">Helobdella robusta</name>
    <name type="common">Californian leech</name>
    <dbReference type="NCBI Taxonomy" id="6412"/>
    <lineage>
        <taxon>Eukaryota</taxon>
        <taxon>Metazoa</taxon>
        <taxon>Spiralia</taxon>
        <taxon>Lophotrochozoa</taxon>
        <taxon>Annelida</taxon>
        <taxon>Clitellata</taxon>
        <taxon>Hirudinea</taxon>
        <taxon>Rhynchobdellida</taxon>
        <taxon>Glossiphoniidae</taxon>
        <taxon>Helobdella</taxon>
    </lineage>
</organism>
<keyword evidence="1" id="KW-0732">Signal</keyword>
<dbReference type="InterPro" id="IPR002350">
    <property type="entry name" value="Kazal_dom"/>
</dbReference>
<keyword evidence="4" id="KW-0325">Glycoprotein</keyword>
<dbReference type="Gene3D" id="3.90.290.10">
    <property type="entry name" value="TGF-beta binding (TB) domain"/>
    <property type="match status" value="1"/>
</dbReference>
<evidence type="ECO:0000256" key="3">
    <source>
        <dbReference type="ARBA" id="ARBA00023157"/>
    </source>
</evidence>
<accession>T1FQG1</accession>
<dbReference type="InParanoid" id="T1FQG1"/>